<dbReference type="Pfam" id="PF01636">
    <property type="entry name" value="APH"/>
    <property type="match status" value="1"/>
</dbReference>
<sequence>MKDTEYKLQFEELCNTVQLGEITCVPEAISGGLLHKMYVFQTTKGKYAIKALNPQIMLRPTAMQNFINSERIANIAANNVPALSAKEVNGTFMHKIADQFYLIFDWIDGECLKSNEIDVVHCEKMGAILADIHMTDFSELGTNKGYSGNTLLTDWNYYLQKGQQINSIWLNLLREYLYKLYDWNKMANESTKLLESDMVISHKDLEPKNVMWKQGNPILIDWESAGYINPMQDLTETAIYWSANEIGNIDKERFLAFIAGYKTKYGTLQANWRMVLVNGFLGKLDWLEYSLKRSLWIECTDEEEQQMGTSQVTETINTIICYADMISEIEKWLDEVDNIQ</sequence>
<comment type="caution">
    <text evidence="2">The sequence shown here is derived from an EMBL/GenBank/DDBJ whole genome shotgun (WGS) entry which is preliminary data.</text>
</comment>
<dbReference type="RefSeq" id="WP_189032609.1">
    <property type="nucleotide sequence ID" value="NZ_BMKR01000067.1"/>
</dbReference>
<keyword evidence="3" id="KW-1185">Reference proteome</keyword>
<dbReference type="SUPFAM" id="SSF56112">
    <property type="entry name" value="Protein kinase-like (PK-like)"/>
    <property type="match status" value="1"/>
</dbReference>
<dbReference type="InterPro" id="IPR002575">
    <property type="entry name" value="Aminoglycoside_PTrfase"/>
</dbReference>
<dbReference type="EMBL" id="BMKR01000067">
    <property type="protein sequence ID" value="GGG14052.1"/>
    <property type="molecule type" value="Genomic_DNA"/>
</dbReference>
<evidence type="ECO:0000259" key="1">
    <source>
        <dbReference type="Pfam" id="PF01636"/>
    </source>
</evidence>
<dbReference type="AlphaFoldDB" id="A0A917LCR1"/>
<dbReference type="Gene3D" id="3.90.1200.10">
    <property type="match status" value="1"/>
</dbReference>
<accession>A0A917LCR1</accession>
<protein>
    <submittedName>
        <fullName evidence="2">Membrane protein</fullName>
    </submittedName>
</protein>
<organism evidence="2 3">
    <name type="scientific">Paenibacillus albidus</name>
    <dbReference type="NCBI Taxonomy" id="2041023"/>
    <lineage>
        <taxon>Bacteria</taxon>
        <taxon>Bacillati</taxon>
        <taxon>Bacillota</taxon>
        <taxon>Bacilli</taxon>
        <taxon>Bacillales</taxon>
        <taxon>Paenibacillaceae</taxon>
        <taxon>Paenibacillus</taxon>
    </lineage>
</organism>
<proteinExistence type="predicted"/>
<reference evidence="2" key="1">
    <citation type="journal article" date="2014" name="Int. J. Syst. Evol. Microbiol.">
        <title>Complete genome sequence of Corynebacterium casei LMG S-19264T (=DSM 44701T), isolated from a smear-ripened cheese.</title>
        <authorList>
            <consortium name="US DOE Joint Genome Institute (JGI-PGF)"/>
            <person name="Walter F."/>
            <person name="Albersmeier A."/>
            <person name="Kalinowski J."/>
            <person name="Ruckert C."/>
        </authorList>
    </citation>
    <scope>NUCLEOTIDE SEQUENCE</scope>
    <source>
        <strain evidence="2">CGMCC 1.16134</strain>
    </source>
</reference>
<gene>
    <name evidence="2" type="ORF">GCM10010912_68090</name>
</gene>
<evidence type="ECO:0000313" key="2">
    <source>
        <dbReference type="EMBL" id="GGG14052.1"/>
    </source>
</evidence>
<feature type="domain" description="Aminoglycoside phosphotransferase" evidence="1">
    <location>
        <begin position="28"/>
        <end position="257"/>
    </location>
</feature>
<name>A0A917LCR1_9BACL</name>
<reference evidence="2" key="2">
    <citation type="submission" date="2020-09" db="EMBL/GenBank/DDBJ databases">
        <authorList>
            <person name="Sun Q."/>
            <person name="Zhou Y."/>
        </authorList>
    </citation>
    <scope>NUCLEOTIDE SEQUENCE</scope>
    <source>
        <strain evidence="2">CGMCC 1.16134</strain>
    </source>
</reference>
<dbReference type="InterPro" id="IPR011009">
    <property type="entry name" value="Kinase-like_dom_sf"/>
</dbReference>
<evidence type="ECO:0000313" key="3">
    <source>
        <dbReference type="Proteomes" id="UP000637643"/>
    </source>
</evidence>
<dbReference type="Proteomes" id="UP000637643">
    <property type="component" value="Unassembled WGS sequence"/>
</dbReference>